<protein>
    <submittedName>
        <fullName evidence="1">Uncharacterized protein</fullName>
    </submittedName>
</protein>
<dbReference type="HOGENOM" id="CLU_2018778_0_0_1"/>
<dbReference type="Proteomes" id="UP000026961">
    <property type="component" value="Chromosome 11"/>
</dbReference>
<accession>A0A0E0BHJ8</accession>
<dbReference type="SUPFAM" id="SSF52540">
    <property type="entry name" value="P-loop containing nucleoside triphosphate hydrolases"/>
    <property type="match status" value="1"/>
</dbReference>
<dbReference type="InterPro" id="IPR027417">
    <property type="entry name" value="P-loop_NTPase"/>
</dbReference>
<organism evidence="1">
    <name type="scientific">Oryza glumipatula</name>
    <dbReference type="NCBI Taxonomy" id="40148"/>
    <lineage>
        <taxon>Eukaryota</taxon>
        <taxon>Viridiplantae</taxon>
        <taxon>Streptophyta</taxon>
        <taxon>Embryophyta</taxon>
        <taxon>Tracheophyta</taxon>
        <taxon>Spermatophyta</taxon>
        <taxon>Magnoliopsida</taxon>
        <taxon>Liliopsida</taxon>
        <taxon>Poales</taxon>
        <taxon>Poaceae</taxon>
        <taxon>BOP clade</taxon>
        <taxon>Oryzoideae</taxon>
        <taxon>Oryzeae</taxon>
        <taxon>Oryzinae</taxon>
        <taxon>Oryza</taxon>
    </lineage>
</organism>
<dbReference type="Gene3D" id="3.40.50.300">
    <property type="entry name" value="P-loop containing nucleotide triphosphate hydrolases"/>
    <property type="match status" value="1"/>
</dbReference>
<name>A0A0E0BHJ8_9ORYZ</name>
<reference evidence="1" key="1">
    <citation type="submission" date="2015-04" db="UniProtKB">
        <authorList>
            <consortium name="EnsemblPlants"/>
        </authorList>
    </citation>
    <scope>IDENTIFICATION</scope>
</reference>
<dbReference type="STRING" id="40148.A0A0E0BHJ8"/>
<evidence type="ECO:0000313" key="1">
    <source>
        <dbReference type="EnsemblPlants" id="OGLUM11G08740.1"/>
    </source>
</evidence>
<dbReference type="Gramene" id="OGLUM11G08740.1">
    <property type="protein sequence ID" value="OGLUM11G08740.1"/>
    <property type="gene ID" value="OGLUM11G08740"/>
</dbReference>
<dbReference type="AlphaFoldDB" id="A0A0E0BHJ8"/>
<sequence>MAVQILPTLSKLADVEVEFLDQYMGSTSRPVDDEVLDAATGVHYSALRLEELNMNGSVSGEDQPTTSGVENGHQEPFVIGVAGGASSGKSTVCKMIIDQLRDQRVVVVTQNLEIGMSEAIPWV</sequence>
<dbReference type="EnsemblPlants" id="OGLUM11G08740.1">
    <property type="protein sequence ID" value="OGLUM11G08740.1"/>
    <property type="gene ID" value="OGLUM11G08740"/>
</dbReference>
<evidence type="ECO:0000313" key="2">
    <source>
        <dbReference type="Proteomes" id="UP000026961"/>
    </source>
</evidence>
<proteinExistence type="predicted"/>
<dbReference type="eggNOG" id="KOG4203">
    <property type="taxonomic scope" value="Eukaryota"/>
</dbReference>
<keyword evidence="2" id="KW-1185">Reference proteome</keyword>
<reference evidence="1" key="2">
    <citation type="submission" date="2018-05" db="EMBL/GenBank/DDBJ databases">
        <title>OgluRS3 (Oryza glumaepatula Reference Sequence Version 3).</title>
        <authorList>
            <person name="Zhang J."/>
            <person name="Kudrna D."/>
            <person name="Lee S."/>
            <person name="Talag J."/>
            <person name="Welchert J."/>
            <person name="Wing R.A."/>
        </authorList>
    </citation>
    <scope>NUCLEOTIDE SEQUENCE [LARGE SCALE GENOMIC DNA]</scope>
</reference>